<gene>
    <name evidence="4" type="ORF">GFSPODELE1_LOCUS8156</name>
</gene>
<feature type="domain" description="C2H2-type" evidence="3">
    <location>
        <begin position="193"/>
        <end position="216"/>
    </location>
</feature>
<evidence type="ECO:0000256" key="2">
    <source>
        <dbReference type="SAM" id="MobiDB-lite"/>
    </source>
</evidence>
<organism evidence="4 5">
    <name type="scientific">Somion occarium</name>
    <dbReference type="NCBI Taxonomy" id="3059160"/>
    <lineage>
        <taxon>Eukaryota</taxon>
        <taxon>Fungi</taxon>
        <taxon>Dikarya</taxon>
        <taxon>Basidiomycota</taxon>
        <taxon>Agaricomycotina</taxon>
        <taxon>Agaricomycetes</taxon>
        <taxon>Polyporales</taxon>
        <taxon>Cerrenaceae</taxon>
        <taxon>Somion</taxon>
    </lineage>
</organism>
<dbReference type="PROSITE" id="PS00028">
    <property type="entry name" value="ZINC_FINGER_C2H2_1"/>
    <property type="match status" value="1"/>
</dbReference>
<feature type="compositionally biased region" description="Low complexity" evidence="2">
    <location>
        <begin position="303"/>
        <end position="314"/>
    </location>
</feature>
<feature type="compositionally biased region" description="Polar residues" evidence="2">
    <location>
        <begin position="35"/>
        <end position="63"/>
    </location>
</feature>
<dbReference type="PROSITE" id="PS50157">
    <property type="entry name" value="ZINC_FINGER_C2H2_2"/>
    <property type="match status" value="1"/>
</dbReference>
<keyword evidence="1" id="KW-0863">Zinc-finger</keyword>
<feature type="compositionally biased region" description="Basic and acidic residues" evidence="2">
    <location>
        <begin position="153"/>
        <end position="163"/>
    </location>
</feature>
<dbReference type="Proteomes" id="UP001497453">
    <property type="component" value="Chromosome 6"/>
</dbReference>
<evidence type="ECO:0000313" key="4">
    <source>
        <dbReference type="EMBL" id="CAL1711058.1"/>
    </source>
</evidence>
<sequence length="491" mass="51490">MASGTQDVSSETSSSLLSLSIAAASAARIPVSGESPANPTVAPSSFNAPSQLSTSGLGNSLTASKLHAPPKHRRMSSTGIMKRRLSDAREAAARPSLVTIQTAAAALSSLATLSLSSSPPPAGPAQLSTSFAAASDALRPNSTEVTSSVDLSVKQEDVDRQVSHDSSGAGKGELSVGGIIIKNGTGKKRGTIFQCESCSKMYRHPSCLIKHRWEHSPHWREASKFLLSKHQQVQLLEAAAILSHISPSASGGTSLPEDRSLWPSFLSGGTMPPPSSATVSANATVRQSTRASSLEVRPAFPTSSSVPANSSASPMTRATSTGPRMHDYSLPVTGGLTHVRPGVVAVPTGSDVQAVDSEQTFSARAVPVPLPVNNHVYREQSAYSLASGTSESWGSPISYPQANSYGTSAWSLPRSSIRSGSDSASRSRSGSIPPSEYDVEFVDVDGGDIPSQSYGFISRGRTSATREEWKGDAEKDKTNDEWDGMEMEMEM</sequence>
<reference evidence="5" key="1">
    <citation type="submission" date="2024-04" db="EMBL/GenBank/DDBJ databases">
        <authorList>
            <person name="Shaw F."/>
            <person name="Minotto A."/>
        </authorList>
    </citation>
    <scope>NUCLEOTIDE SEQUENCE [LARGE SCALE GENOMIC DNA]</scope>
</reference>
<accession>A0ABP1DVH8</accession>
<feature type="compositionally biased region" description="Acidic residues" evidence="2">
    <location>
        <begin position="481"/>
        <end position="491"/>
    </location>
</feature>
<feature type="region of interest" description="Disordered" evidence="2">
    <location>
        <begin position="290"/>
        <end position="324"/>
    </location>
</feature>
<protein>
    <recommendedName>
        <fullName evidence="3">C2H2-type domain-containing protein</fullName>
    </recommendedName>
</protein>
<keyword evidence="1" id="KW-0862">Zinc</keyword>
<dbReference type="EMBL" id="OZ037949">
    <property type="protein sequence ID" value="CAL1711058.1"/>
    <property type="molecule type" value="Genomic_DNA"/>
</dbReference>
<feature type="region of interest" description="Disordered" evidence="2">
    <location>
        <begin position="452"/>
        <end position="491"/>
    </location>
</feature>
<keyword evidence="1" id="KW-0479">Metal-binding</keyword>
<feature type="compositionally biased region" description="Polar residues" evidence="2">
    <location>
        <begin position="452"/>
        <end position="463"/>
    </location>
</feature>
<feature type="region of interest" description="Disordered" evidence="2">
    <location>
        <begin position="29"/>
        <end position="79"/>
    </location>
</feature>
<feature type="region of interest" description="Disordered" evidence="2">
    <location>
        <begin position="143"/>
        <end position="170"/>
    </location>
</feature>
<evidence type="ECO:0000259" key="3">
    <source>
        <dbReference type="PROSITE" id="PS50157"/>
    </source>
</evidence>
<name>A0ABP1DVH8_9APHY</name>
<dbReference type="InterPro" id="IPR013087">
    <property type="entry name" value="Znf_C2H2_type"/>
</dbReference>
<evidence type="ECO:0000313" key="5">
    <source>
        <dbReference type="Proteomes" id="UP001497453"/>
    </source>
</evidence>
<feature type="region of interest" description="Disordered" evidence="2">
    <location>
        <begin position="410"/>
        <end position="438"/>
    </location>
</feature>
<evidence type="ECO:0000256" key="1">
    <source>
        <dbReference type="PROSITE-ProRule" id="PRU00042"/>
    </source>
</evidence>
<feature type="compositionally biased region" description="Basic and acidic residues" evidence="2">
    <location>
        <begin position="464"/>
        <end position="480"/>
    </location>
</feature>
<feature type="compositionally biased region" description="Low complexity" evidence="2">
    <location>
        <begin position="411"/>
        <end position="435"/>
    </location>
</feature>
<proteinExistence type="predicted"/>
<keyword evidence="5" id="KW-1185">Reference proteome</keyword>